<feature type="compositionally biased region" description="Basic and acidic residues" evidence="1">
    <location>
        <begin position="1"/>
        <end position="10"/>
    </location>
</feature>
<keyword evidence="3" id="KW-1185">Reference proteome</keyword>
<evidence type="ECO:0000313" key="3">
    <source>
        <dbReference type="Proteomes" id="UP000314294"/>
    </source>
</evidence>
<dbReference type="Proteomes" id="UP000314294">
    <property type="component" value="Unassembled WGS sequence"/>
</dbReference>
<reference evidence="2 3" key="1">
    <citation type="submission" date="2019-03" db="EMBL/GenBank/DDBJ databases">
        <title>First draft genome of Liparis tanakae, snailfish: a comprehensive survey of snailfish specific genes.</title>
        <authorList>
            <person name="Kim W."/>
            <person name="Song I."/>
            <person name="Jeong J.-H."/>
            <person name="Kim D."/>
            <person name="Kim S."/>
            <person name="Ryu S."/>
            <person name="Song J.Y."/>
            <person name="Lee S.K."/>
        </authorList>
    </citation>
    <scope>NUCLEOTIDE SEQUENCE [LARGE SCALE GENOMIC DNA]</scope>
    <source>
        <tissue evidence="2">Muscle</tissue>
    </source>
</reference>
<sequence length="147" mass="16030">MSRIPKDGQQLRHHHHSTVTGLAVTTPMRIGPRQSYMDEVVTPVRQPLTLSPEDLSVLKDIGGEGGRDEGETSGVDSDDKGNVGVNLRTESKSDIGSRNSPPQQTDGWGEEEGSVVIQIELQWATQRRDYAVGSKVDSSFFSVVRGN</sequence>
<feature type="region of interest" description="Disordered" evidence="1">
    <location>
        <begin position="1"/>
        <end position="21"/>
    </location>
</feature>
<feature type="compositionally biased region" description="Basic and acidic residues" evidence="1">
    <location>
        <begin position="61"/>
        <end position="70"/>
    </location>
</feature>
<name>A0A4Z2I6S3_9TELE</name>
<evidence type="ECO:0000256" key="1">
    <source>
        <dbReference type="SAM" id="MobiDB-lite"/>
    </source>
</evidence>
<feature type="region of interest" description="Disordered" evidence="1">
    <location>
        <begin position="36"/>
        <end position="112"/>
    </location>
</feature>
<dbReference type="AlphaFoldDB" id="A0A4Z2I6S3"/>
<comment type="caution">
    <text evidence="2">The sequence shown here is derived from an EMBL/GenBank/DDBJ whole genome shotgun (WGS) entry which is preliminary data.</text>
</comment>
<organism evidence="2 3">
    <name type="scientific">Liparis tanakae</name>
    <name type="common">Tanaka's snailfish</name>
    <dbReference type="NCBI Taxonomy" id="230148"/>
    <lineage>
        <taxon>Eukaryota</taxon>
        <taxon>Metazoa</taxon>
        <taxon>Chordata</taxon>
        <taxon>Craniata</taxon>
        <taxon>Vertebrata</taxon>
        <taxon>Euteleostomi</taxon>
        <taxon>Actinopterygii</taxon>
        <taxon>Neopterygii</taxon>
        <taxon>Teleostei</taxon>
        <taxon>Neoteleostei</taxon>
        <taxon>Acanthomorphata</taxon>
        <taxon>Eupercaria</taxon>
        <taxon>Perciformes</taxon>
        <taxon>Cottioidei</taxon>
        <taxon>Cottales</taxon>
        <taxon>Liparidae</taxon>
        <taxon>Liparis</taxon>
    </lineage>
</organism>
<evidence type="ECO:0000313" key="2">
    <source>
        <dbReference type="EMBL" id="TNN72982.1"/>
    </source>
</evidence>
<accession>A0A4Z2I6S3</accession>
<proteinExistence type="predicted"/>
<feature type="compositionally biased region" description="Polar residues" evidence="1">
    <location>
        <begin position="96"/>
        <end position="106"/>
    </location>
</feature>
<gene>
    <name evidence="2" type="ORF">EYF80_016772</name>
</gene>
<dbReference type="EMBL" id="SRLO01000130">
    <property type="protein sequence ID" value="TNN72982.1"/>
    <property type="molecule type" value="Genomic_DNA"/>
</dbReference>
<protein>
    <submittedName>
        <fullName evidence="2">Uncharacterized protein</fullName>
    </submittedName>
</protein>